<dbReference type="SMART" id="SM00753">
    <property type="entry name" value="PAM"/>
    <property type="match status" value="1"/>
</dbReference>
<dbReference type="GO" id="GO:0070390">
    <property type="term" value="C:transcription export complex 2"/>
    <property type="evidence" value="ECO:0007669"/>
    <property type="project" value="TreeGrafter"/>
</dbReference>
<dbReference type="GO" id="GO:0003690">
    <property type="term" value="F:double-stranded DNA binding"/>
    <property type="evidence" value="ECO:0007669"/>
    <property type="project" value="InterPro"/>
</dbReference>
<dbReference type="OrthoDB" id="10252687at2759"/>
<keyword evidence="4" id="KW-1185">Reference proteome</keyword>
<dbReference type="GO" id="GO:0000973">
    <property type="term" value="P:post-transcriptional tethering of RNA polymerase II gene DNA at nuclear periphery"/>
    <property type="evidence" value="ECO:0007669"/>
    <property type="project" value="TreeGrafter"/>
</dbReference>
<dbReference type="PROSITE" id="PS50250">
    <property type="entry name" value="PCI"/>
    <property type="match status" value="1"/>
</dbReference>
<dbReference type="InterPro" id="IPR000717">
    <property type="entry name" value="PCI_dom"/>
</dbReference>
<evidence type="ECO:0000259" key="2">
    <source>
        <dbReference type="PROSITE" id="PS50250"/>
    </source>
</evidence>
<feature type="domain" description="PCI" evidence="2">
    <location>
        <begin position="211"/>
        <end position="394"/>
    </location>
</feature>
<evidence type="ECO:0000313" key="3">
    <source>
        <dbReference type="EMBL" id="SJL02340.1"/>
    </source>
</evidence>
<dbReference type="Proteomes" id="UP000219338">
    <property type="component" value="Unassembled WGS sequence"/>
</dbReference>
<name>A0A284R0T6_ARMOS</name>
<evidence type="ECO:0000256" key="1">
    <source>
        <dbReference type="ARBA" id="ARBA00025771"/>
    </source>
</evidence>
<dbReference type="GO" id="GO:0006368">
    <property type="term" value="P:transcription elongation by RNA polymerase II"/>
    <property type="evidence" value="ECO:0007669"/>
    <property type="project" value="TreeGrafter"/>
</dbReference>
<dbReference type="Gene3D" id="1.10.10.10">
    <property type="entry name" value="Winged helix-like DNA-binding domain superfamily/Winged helix DNA-binding domain"/>
    <property type="match status" value="1"/>
</dbReference>
<dbReference type="AlphaFoldDB" id="A0A284R0T6"/>
<accession>A0A284R0T6</accession>
<dbReference type="OMA" id="INRMFTL"/>
<dbReference type="PANTHER" id="PTHR12732:SF0">
    <property type="entry name" value="PCI DOMAIN-CONTAINING PROTEIN 2"/>
    <property type="match status" value="1"/>
</dbReference>
<dbReference type="STRING" id="47428.A0A284R0T6"/>
<organism evidence="3 4">
    <name type="scientific">Armillaria ostoyae</name>
    <name type="common">Armillaria root rot fungus</name>
    <dbReference type="NCBI Taxonomy" id="47428"/>
    <lineage>
        <taxon>Eukaryota</taxon>
        <taxon>Fungi</taxon>
        <taxon>Dikarya</taxon>
        <taxon>Basidiomycota</taxon>
        <taxon>Agaricomycotina</taxon>
        <taxon>Agaricomycetes</taxon>
        <taxon>Agaricomycetidae</taxon>
        <taxon>Agaricales</taxon>
        <taxon>Marasmiineae</taxon>
        <taxon>Physalacriaceae</taxon>
        <taxon>Armillaria</taxon>
    </lineage>
</organism>
<proteinExistence type="inferred from homology"/>
<gene>
    <name evidence="3" type="ORF">ARMOST_05666</name>
</gene>
<dbReference type="GO" id="GO:0003723">
    <property type="term" value="F:RNA binding"/>
    <property type="evidence" value="ECO:0007669"/>
    <property type="project" value="InterPro"/>
</dbReference>
<dbReference type="PANTHER" id="PTHR12732">
    <property type="entry name" value="UNCHARACTERIZED PROTEASOME COMPONENT REGION PCI-CONTAINING"/>
    <property type="match status" value="1"/>
</dbReference>
<protein>
    <submittedName>
        <fullName evidence="3">Related to Protein CSN12 homolog</fullName>
    </submittedName>
</protein>
<dbReference type="EMBL" id="FUEG01000003">
    <property type="protein sequence ID" value="SJL02340.1"/>
    <property type="molecule type" value="Genomic_DNA"/>
</dbReference>
<sequence length="408" mass="47238">MPVDFPTFLTQLNDALVAENGLNLAYLLRPTSPHGKDLVKQFRNPTRAAFSHYQGSIQSPWDDIAIQYVMTCSHVARRRPMEAFKEHTQLVSLFFRFFTENRGWTLPALFSILRDLRDLAFDADSFAKYNNLKSESMEEAARVIAKAFGNCMTDRTSPLNESRKWGVYYVVGLILKCYFRASHFLLIKVPLLHDPNSDIPPLHMYPRSHQVTYRYYIGMLSFLNEDYAKSEEELTLAFYQCHTEAQSNQERILTYLLPLRILKGYLPSQELMDRFPTLKELYHPFITAIRTGDISSYDRALDHHEKTLLDLNLWITLEKARELCLRGLFRRVWVASQKGSRVPISMFHSSLKISGIDVEEEEAECLVANMIYKGFMKGYISHEKRMVVLSNTNAFPKLAERSNPYGST</sequence>
<reference evidence="4" key="1">
    <citation type="journal article" date="2017" name="Nat. Ecol. Evol.">
        <title>Genome expansion and lineage-specific genetic innovations in the forest pathogenic fungi Armillaria.</title>
        <authorList>
            <person name="Sipos G."/>
            <person name="Prasanna A.N."/>
            <person name="Walter M.C."/>
            <person name="O'Connor E."/>
            <person name="Balint B."/>
            <person name="Krizsan K."/>
            <person name="Kiss B."/>
            <person name="Hess J."/>
            <person name="Varga T."/>
            <person name="Slot J."/>
            <person name="Riley R."/>
            <person name="Boka B."/>
            <person name="Rigling D."/>
            <person name="Barry K."/>
            <person name="Lee J."/>
            <person name="Mihaltcheva S."/>
            <person name="LaButti K."/>
            <person name="Lipzen A."/>
            <person name="Waldron R."/>
            <person name="Moloney N.M."/>
            <person name="Sperisen C."/>
            <person name="Kredics L."/>
            <person name="Vagvoelgyi C."/>
            <person name="Patrignani A."/>
            <person name="Fitzpatrick D."/>
            <person name="Nagy I."/>
            <person name="Doyle S."/>
            <person name="Anderson J.B."/>
            <person name="Grigoriev I.V."/>
            <person name="Gueldener U."/>
            <person name="Muensterkoetter M."/>
            <person name="Nagy L.G."/>
        </authorList>
    </citation>
    <scope>NUCLEOTIDE SEQUENCE [LARGE SCALE GENOMIC DNA]</scope>
    <source>
        <strain evidence="4">C18/9</strain>
    </source>
</reference>
<dbReference type="GO" id="GO:0016973">
    <property type="term" value="P:poly(A)+ mRNA export from nucleus"/>
    <property type="evidence" value="ECO:0007669"/>
    <property type="project" value="TreeGrafter"/>
</dbReference>
<evidence type="ECO:0000313" key="4">
    <source>
        <dbReference type="Proteomes" id="UP000219338"/>
    </source>
</evidence>
<dbReference type="InterPro" id="IPR045114">
    <property type="entry name" value="Csn12-like"/>
</dbReference>
<dbReference type="Pfam" id="PF01399">
    <property type="entry name" value="PCI"/>
    <property type="match status" value="1"/>
</dbReference>
<dbReference type="InterPro" id="IPR036388">
    <property type="entry name" value="WH-like_DNA-bd_sf"/>
</dbReference>
<comment type="similarity">
    <text evidence="1">Belongs to the CSN12 family.</text>
</comment>